<dbReference type="AlphaFoldDB" id="A0A9N9MQJ5"/>
<dbReference type="InterPro" id="IPR053950">
    <property type="entry name" value="CAP_N"/>
</dbReference>
<sequence>MAYNGLFSIYINVFTQYQKYSHIIGGHIFEQSQYVDDVFKETLKLVKHLEKFQKPLNQTTEQNLIEPILRGIGHVKTIERDARNHVFQTILVSSSVKIFEWVNESDEEKFLKMLNRFIVFDKQKAMYEIETLGRTHVEWFKWWNETYEELSIFILNFFKNGIVWSGQERESLMHGGDSFISHMNEERRAPLRQTNHQSPTAEYSPNIYQSSLITHRIQGRTLQNVFQQHFLQTAERPLIDEYPVAEGSLTRAGHQQVPSVSKLLPITENSTTTTDLTPTVSVYPRVFEEHDNKWLIENQQNSHGNLIVNSTKDIDISIRSCKGSTIVAQSQKSNIINLDNCNRVTILFRNASKLNIFNSKDCNLHCFETIPEVLLESCENCSVYLSAKSLDCSIITTKCANTNVSFPFEDGLRSFKIADHLITKIVPRKGVETTVQQ</sequence>
<evidence type="ECO:0000256" key="1">
    <source>
        <dbReference type="ARBA" id="ARBA00007659"/>
    </source>
</evidence>
<dbReference type="InterPro" id="IPR017901">
    <property type="entry name" value="C-CAP_CF_C-like"/>
</dbReference>
<keyword evidence="4" id="KW-1185">Reference proteome</keyword>
<dbReference type="SUPFAM" id="SSF69340">
    <property type="entry name" value="C-terminal domain of adenylylcyclase associated protein"/>
    <property type="match status" value="1"/>
</dbReference>
<comment type="similarity">
    <text evidence="1">Belongs to the CAP family.</text>
</comment>
<dbReference type="InterPro" id="IPR036222">
    <property type="entry name" value="CAP_N_sf"/>
</dbReference>
<dbReference type="InterPro" id="IPR013912">
    <property type="entry name" value="Adenylate_cyclase-assoc_CAP_C"/>
</dbReference>
<dbReference type="InterPro" id="IPR036223">
    <property type="entry name" value="CAP_C_sf"/>
</dbReference>
<dbReference type="PROSITE" id="PS51329">
    <property type="entry name" value="C_CAP_COFACTOR_C"/>
    <property type="match status" value="1"/>
</dbReference>
<dbReference type="GO" id="GO:0008179">
    <property type="term" value="F:adenylate cyclase binding"/>
    <property type="evidence" value="ECO:0007669"/>
    <property type="project" value="TreeGrafter"/>
</dbReference>
<dbReference type="OrthoDB" id="77251at2759"/>
<dbReference type="GO" id="GO:0007015">
    <property type="term" value="P:actin filament organization"/>
    <property type="evidence" value="ECO:0007669"/>
    <property type="project" value="TreeGrafter"/>
</dbReference>
<dbReference type="Gene3D" id="2.160.20.70">
    <property type="match status" value="1"/>
</dbReference>
<accession>A0A9N9MQJ5</accession>
<dbReference type="InterPro" id="IPR016098">
    <property type="entry name" value="CAP/MinC_C"/>
</dbReference>
<evidence type="ECO:0000259" key="2">
    <source>
        <dbReference type="PROSITE" id="PS51329"/>
    </source>
</evidence>
<dbReference type="GO" id="GO:0003779">
    <property type="term" value="F:actin binding"/>
    <property type="evidence" value="ECO:0007669"/>
    <property type="project" value="InterPro"/>
</dbReference>
<dbReference type="InterPro" id="IPR001837">
    <property type="entry name" value="Adenylate_cyclase-assoc_CAP"/>
</dbReference>
<dbReference type="Pfam" id="PF08603">
    <property type="entry name" value="CAP_C"/>
    <property type="match status" value="1"/>
</dbReference>
<protein>
    <recommendedName>
        <fullName evidence="2">C-CAP/cofactor C-like domain-containing protein</fullName>
    </recommendedName>
</protein>
<dbReference type="Gene3D" id="1.25.40.330">
    <property type="entry name" value="Adenylate cyclase-associated CAP, N-terminal domain"/>
    <property type="match status" value="1"/>
</dbReference>
<evidence type="ECO:0000313" key="3">
    <source>
        <dbReference type="EMBL" id="CAG9768112.1"/>
    </source>
</evidence>
<dbReference type="GO" id="GO:0019933">
    <property type="term" value="P:cAMP-mediated signaling"/>
    <property type="evidence" value="ECO:0007669"/>
    <property type="project" value="TreeGrafter"/>
</dbReference>
<dbReference type="PANTHER" id="PTHR10652">
    <property type="entry name" value="ADENYLYL CYCLASE-ASSOCIATED PROTEIN"/>
    <property type="match status" value="1"/>
</dbReference>
<proteinExistence type="inferred from homology"/>
<reference evidence="3" key="1">
    <citation type="submission" date="2022-01" db="EMBL/GenBank/DDBJ databases">
        <authorList>
            <person name="King R."/>
        </authorList>
    </citation>
    <scope>NUCLEOTIDE SEQUENCE</scope>
</reference>
<dbReference type="PANTHER" id="PTHR10652:SF0">
    <property type="entry name" value="ADENYLYL CYCLASE-ASSOCIATED PROTEIN"/>
    <property type="match status" value="1"/>
</dbReference>
<evidence type="ECO:0000313" key="4">
    <source>
        <dbReference type="Proteomes" id="UP001152799"/>
    </source>
</evidence>
<dbReference type="GO" id="GO:0005737">
    <property type="term" value="C:cytoplasm"/>
    <property type="evidence" value="ECO:0007669"/>
    <property type="project" value="TreeGrafter"/>
</dbReference>
<name>A0A9N9MQJ5_9CUCU</name>
<feature type="domain" description="C-CAP/cofactor C-like" evidence="2">
    <location>
        <begin position="284"/>
        <end position="417"/>
    </location>
</feature>
<dbReference type="Pfam" id="PF21938">
    <property type="entry name" value="CAP_N"/>
    <property type="match status" value="1"/>
</dbReference>
<dbReference type="EMBL" id="OU892280">
    <property type="protein sequence ID" value="CAG9768112.1"/>
    <property type="molecule type" value="Genomic_DNA"/>
</dbReference>
<dbReference type="Proteomes" id="UP001152799">
    <property type="component" value="Chromosome 4"/>
</dbReference>
<gene>
    <name evidence="3" type="ORF">CEUTPL_LOCUS8660</name>
</gene>
<dbReference type="SUPFAM" id="SSF101278">
    <property type="entry name" value="N-terminal domain of adenylylcyclase associated protein, CAP"/>
    <property type="match status" value="1"/>
</dbReference>
<organism evidence="3 4">
    <name type="scientific">Ceutorhynchus assimilis</name>
    <name type="common">cabbage seed weevil</name>
    <dbReference type="NCBI Taxonomy" id="467358"/>
    <lineage>
        <taxon>Eukaryota</taxon>
        <taxon>Metazoa</taxon>
        <taxon>Ecdysozoa</taxon>
        <taxon>Arthropoda</taxon>
        <taxon>Hexapoda</taxon>
        <taxon>Insecta</taxon>
        <taxon>Pterygota</taxon>
        <taxon>Neoptera</taxon>
        <taxon>Endopterygota</taxon>
        <taxon>Coleoptera</taxon>
        <taxon>Polyphaga</taxon>
        <taxon>Cucujiformia</taxon>
        <taxon>Curculionidae</taxon>
        <taxon>Ceutorhynchinae</taxon>
        <taxon>Ceutorhynchus</taxon>
    </lineage>
</organism>